<dbReference type="AlphaFoldDB" id="A0A7G9GFE2"/>
<keyword evidence="3" id="KW-0804">Transcription</keyword>
<dbReference type="CDD" id="cd07377">
    <property type="entry name" value="WHTH_GntR"/>
    <property type="match status" value="1"/>
</dbReference>
<dbReference type="InterPro" id="IPR036388">
    <property type="entry name" value="WH-like_DNA-bd_sf"/>
</dbReference>
<dbReference type="PANTHER" id="PTHR43537">
    <property type="entry name" value="TRANSCRIPTIONAL REGULATOR, GNTR FAMILY"/>
    <property type="match status" value="1"/>
</dbReference>
<feature type="domain" description="HTH gntR-type" evidence="4">
    <location>
        <begin position="6"/>
        <end position="73"/>
    </location>
</feature>
<protein>
    <submittedName>
        <fullName evidence="5">GntR family transcriptional regulator</fullName>
    </submittedName>
</protein>
<dbReference type="SUPFAM" id="SSF46785">
    <property type="entry name" value="Winged helix' DNA-binding domain"/>
    <property type="match status" value="1"/>
</dbReference>
<evidence type="ECO:0000313" key="5">
    <source>
        <dbReference type="EMBL" id="QNM09524.1"/>
    </source>
</evidence>
<dbReference type="SUPFAM" id="SSF48008">
    <property type="entry name" value="GntR ligand-binding domain-like"/>
    <property type="match status" value="1"/>
</dbReference>
<dbReference type="PRINTS" id="PR00035">
    <property type="entry name" value="HTHGNTR"/>
</dbReference>
<dbReference type="SMART" id="SM00895">
    <property type="entry name" value="FCD"/>
    <property type="match status" value="1"/>
</dbReference>
<evidence type="ECO:0000256" key="2">
    <source>
        <dbReference type="ARBA" id="ARBA00023125"/>
    </source>
</evidence>
<evidence type="ECO:0000259" key="4">
    <source>
        <dbReference type="PROSITE" id="PS50949"/>
    </source>
</evidence>
<keyword evidence="6" id="KW-1185">Reference proteome</keyword>
<accession>A0A7G9GFE2</accession>
<keyword evidence="1" id="KW-0805">Transcription regulation</keyword>
<dbReference type="GO" id="GO:0003700">
    <property type="term" value="F:DNA-binding transcription factor activity"/>
    <property type="evidence" value="ECO:0007669"/>
    <property type="project" value="InterPro"/>
</dbReference>
<gene>
    <name evidence="5" type="ORF">H9Q79_04340</name>
</gene>
<dbReference type="InterPro" id="IPR036390">
    <property type="entry name" value="WH_DNA-bd_sf"/>
</dbReference>
<dbReference type="Gene3D" id="1.20.120.530">
    <property type="entry name" value="GntR ligand-binding domain-like"/>
    <property type="match status" value="1"/>
</dbReference>
<dbReference type="PANTHER" id="PTHR43537:SF24">
    <property type="entry name" value="GLUCONATE OPERON TRANSCRIPTIONAL REPRESSOR"/>
    <property type="match status" value="1"/>
</dbReference>
<proteinExistence type="predicted"/>
<name>A0A7G9GFE2_9FIRM</name>
<dbReference type="EMBL" id="CP060635">
    <property type="protein sequence ID" value="QNM09524.1"/>
    <property type="molecule type" value="Genomic_DNA"/>
</dbReference>
<organism evidence="5 6">
    <name type="scientific">Wansuia hejianensis</name>
    <dbReference type="NCBI Taxonomy" id="2763667"/>
    <lineage>
        <taxon>Bacteria</taxon>
        <taxon>Bacillati</taxon>
        <taxon>Bacillota</taxon>
        <taxon>Clostridia</taxon>
        <taxon>Lachnospirales</taxon>
        <taxon>Lachnospiraceae</taxon>
        <taxon>Wansuia</taxon>
    </lineage>
</organism>
<dbReference type="Proteomes" id="UP000515860">
    <property type="component" value="Chromosome"/>
</dbReference>
<dbReference type="PROSITE" id="PS50949">
    <property type="entry name" value="HTH_GNTR"/>
    <property type="match status" value="1"/>
</dbReference>
<dbReference type="Pfam" id="PF07729">
    <property type="entry name" value="FCD"/>
    <property type="match status" value="1"/>
</dbReference>
<reference evidence="5 6" key="1">
    <citation type="submission" date="2020-08" db="EMBL/GenBank/DDBJ databases">
        <authorList>
            <person name="Liu C."/>
            <person name="Sun Q."/>
        </authorList>
    </citation>
    <scope>NUCLEOTIDE SEQUENCE [LARGE SCALE GENOMIC DNA]</scope>
    <source>
        <strain evidence="5 6">NSJ-29</strain>
    </source>
</reference>
<keyword evidence="2" id="KW-0238">DNA-binding</keyword>
<dbReference type="KEGG" id="whj:H9Q79_04340"/>
<evidence type="ECO:0000313" key="6">
    <source>
        <dbReference type="Proteomes" id="UP000515860"/>
    </source>
</evidence>
<dbReference type="InterPro" id="IPR008920">
    <property type="entry name" value="TF_FadR/GntR_C"/>
</dbReference>
<evidence type="ECO:0000256" key="3">
    <source>
        <dbReference type="ARBA" id="ARBA00023163"/>
    </source>
</evidence>
<dbReference type="GO" id="GO:0003677">
    <property type="term" value="F:DNA binding"/>
    <property type="evidence" value="ECO:0007669"/>
    <property type="project" value="UniProtKB-KW"/>
</dbReference>
<sequence>MAVKSASLRGRVYQTIRNEILSGDYEQGAELAEIALGERLGVSRTPVREALRQLALEGLVEIIPNKGAFVNGISASDVWDIYMVRSRLEGLCARWAAMRITPEQLQAMEEVICLSEYHADREHYRQLYEQDSRFHGLMYEASGSRMLCNTLLQYHQYIQKVRRLTIENHRRSMMSSEEHKEILAALRNKDGERAEQLATQHILNSMKNLQQYDIEELLHEKTE</sequence>
<dbReference type="Pfam" id="PF00392">
    <property type="entry name" value="GntR"/>
    <property type="match status" value="1"/>
</dbReference>
<evidence type="ECO:0000256" key="1">
    <source>
        <dbReference type="ARBA" id="ARBA00023015"/>
    </source>
</evidence>
<dbReference type="SMART" id="SM00345">
    <property type="entry name" value="HTH_GNTR"/>
    <property type="match status" value="1"/>
</dbReference>
<dbReference type="InterPro" id="IPR000524">
    <property type="entry name" value="Tscrpt_reg_HTH_GntR"/>
</dbReference>
<dbReference type="InterPro" id="IPR011711">
    <property type="entry name" value="GntR_C"/>
</dbReference>
<dbReference type="RefSeq" id="WP_118642770.1">
    <property type="nucleotide sequence ID" value="NZ_CP060635.1"/>
</dbReference>
<dbReference type="Gene3D" id="1.10.10.10">
    <property type="entry name" value="Winged helix-like DNA-binding domain superfamily/Winged helix DNA-binding domain"/>
    <property type="match status" value="1"/>
</dbReference>